<feature type="region of interest" description="Disordered" evidence="1">
    <location>
        <begin position="27"/>
        <end position="63"/>
    </location>
</feature>
<dbReference type="PROSITE" id="PS51257">
    <property type="entry name" value="PROKAR_LIPOPROTEIN"/>
    <property type="match status" value="1"/>
</dbReference>
<proteinExistence type="predicted"/>
<comment type="caution">
    <text evidence="3">The sequence shown here is derived from an EMBL/GenBank/DDBJ whole genome shotgun (WGS) entry which is preliminary data.</text>
</comment>
<evidence type="ECO:0000313" key="3">
    <source>
        <dbReference type="EMBL" id="MFC3980353.1"/>
    </source>
</evidence>
<dbReference type="EMBL" id="JBHSBC010000008">
    <property type="protein sequence ID" value="MFC3980353.1"/>
    <property type="molecule type" value="Genomic_DNA"/>
</dbReference>
<evidence type="ECO:0008006" key="5">
    <source>
        <dbReference type="Google" id="ProtNLM"/>
    </source>
</evidence>
<name>A0ABV8EVH0_9ACTN</name>
<keyword evidence="2" id="KW-0732">Signal</keyword>
<protein>
    <recommendedName>
        <fullName evidence="5">Lipoprotein</fullName>
    </recommendedName>
</protein>
<evidence type="ECO:0000256" key="2">
    <source>
        <dbReference type="SAM" id="SignalP"/>
    </source>
</evidence>
<dbReference type="RefSeq" id="WP_386189363.1">
    <property type="nucleotide sequence ID" value="NZ_JBHSBC010000008.1"/>
</dbReference>
<evidence type="ECO:0000256" key="1">
    <source>
        <dbReference type="SAM" id="MobiDB-lite"/>
    </source>
</evidence>
<accession>A0ABV8EVH0</accession>
<sequence>MTRPSVRVALWASAGAVACGALAATPAPPTTPATATPPVTPTATSTTARPAVPPGTAPQGFTRIGGPANGLTVAVPQDWVALDLSRDDLDKSLTSIGLSGEALEQARRSLRPLVANKAVWASDRTSAATSPNRFATNLNAFCQESPDVPADQIVADVKRQLGQLGATISQAGEVPIDDGTAVRVVYRLPSRGIDIRGTQYYTRSSSSGRTCILTLSTDKDGLQSLFDRIGRTLTPR</sequence>
<evidence type="ECO:0000313" key="4">
    <source>
        <dbReference type="Proteomes" id="UP001595698"/>
    </source>
</evidence>
<organism evidence="3 4">
    <name type="scientific">Streptosporangium jomthongense</name>
    <dbReference type="NCBI Taxonomy" id="1193683"/>
    <lineage>
        <taxon>Bacteria</taxon>
        <taxon>Bacillati</taxon>
        <taxon>Actinomycetota</taxon>
        <taxon>Actinomycetes</taxon>
        <taxon>Streptosporangiales</taxon>
        <taxon>Streptosporangiaceae</taxon>
        <taxon>Streptosporangium</taxon>
    </lineage>
</organism>
<feature type="chain" id="PRO_5047342255" description="Lipoprotein" evidence="2">
    <location>
        <begin position="24"/>
        <end position="236"/>
    </location>
</feature>
<reference evidence="4" key="1">
    <citation type="journal article" date="2019" name="Int. J. Syst. Evol. Microbiol.">
        <title>The Global Catalogue of Microorganisms (GCM) 10K type strain sequencing project: providing services to taxonomists for standard genome sequencing and annotation.</title>
        <authorList>
            <consortium name="The Broad Institute Genomics Platform"/>
            <consortium name="The Broad Institute Genome Sequencing Center for Infectious Disease"/>
            <person name="Wu L."/>
            <person name="Ma J."/>
        </authorList>
    </citation>
    <scope>NUCLEOTIDE SEQUENCE [LARGE SCALE GENOMIC DNA]</scope>
    <source>
        <strain evidence="4">TBRC 7912</strain>
    </source>
</reference>
<feature type="signal peptide" evidence="2">
    <location>
        <begin position="1"/>
        <end position="23"/>
    </location>
</feature>
<keyword evidence="4" id="KW-1185">Reference proteome</keyword>
<gene>
    <name evidence="3" type="ORF">ACFOYY_09490</name>
</gene>
<dbReference type="Proteomes" id="UP001595698">
    <property type="component" value="Unassembled WGS sequence"/>
</dbReference>
<feature type="compositionally biased region" description="Low complexity" evidence="1">
    <location>
        <begin position="32"/>
        <end position="50"/>
    </location>
</feature>